<evidence type="ECO:0000313" key="8">
    <source>
        <dbReference type="Proteomes" id="UP001419084"/>
    </source>
</evidence>
<dbReference type="PROSITE" id="PS51898">
    <property type="entry name" value="TYR_RECOMBINASE"/>
    <property type="match status" value="1"/>
</dbReference>
<accession>A0ABQ5M2I9</accession>
<keyword evidence="4" id="KW-0233">DNA recombination</keyword>
<organism evidence="7 8">
    <name type="scientific">Lacrimispora amygdalina</name>
    <dbReference type="NCBI Taxonomy" id="253257"/>
    <lineage>
        <taxon>Bacteria</taxon>
        <taxon>Bacillati</taxon>
        <taxon>Bacillota</taxon>
        <taxon>Clostridia</taxon>
        <taxon>Lachnospirales</taxon>
        <taxon>Lachnospiraceae</taxon>
        <taxon>Lacrimispora</taxon>
    </lineage>
</organism>
<sequence length="443" mass="51994">MCNSNNDSCNSPLNKWTFLSKCDIMDLDTEELLELYNMKKQLKKENAILQEHIENFYHIWTNDKGVFLSYLPDSTKPKGRKPVTATTKEKLERKIIDFYLEREQKKENQKEQERLTTLRNIYSLWLNIKGLETNATSYIRRIDNDWNAYYTTDPIIDMDIRTFTKAILKEWALNKVRDKELTKTQYYNMSMIIRQCLDYAVDHELIPLNPYNQFTVDKKLLKKVKQPEDGTQVFLTNERPLIECEAWADFEEKGCTSALAIPLAFQLGVRLGELIAIKETDISPDGKYLHIQRMVQKQERQRPDGSWYPARWEAVEHTKSSAGDRMIYLTKEARRIIKTIIDSNKENGFYDDGFLFIHGGKRINPRAVDTRIRKYCDHINISSKSTHKIRKTYISSLLDGGININEIRKQVGHEDERTTLKNYCFNRKTSVENESDMEKALAI</sequence>
<feature type="domain" description="Tyr recombinase" evidence="6">
    <location>
        <begin position="223"/>
        <end position="438"/>
    </location>
</feature>
<gene>
    <name evidence="7" type="ORF">LAD12857_10810</name>
</gene>
<name>A0ABQ5M2I9_9FIRM</name>
<dbReference type="PANTHER" id="PTHR30629:SF6">
    <property type="entry name" value="PROPHAGE INTEGRASE INTA-RELATED"/>
    <property type="match status" value="1"/>
</dbReference>
<dbReference type="EMBL" id="BRPJ01000020">
    <property type="protein sequence ID" value="GLB29158.1"/>
    <property type="molecule type" value="Genomic_DNA"/>
</dbReference>
<proteinExistence type="inferred from homology"/>
<dbReference type="InterPro" id="IPR050808">
    <property type="entry name" value="Phage_Integrase"/>
</dbReference>
<keyword evidence="3" id="KW-0238">DNA-binding</keyword>
<dbReference type="Pfam" id="PF00589">
    <property type="entry name" value="Phage_integrase"/>
    <property type="match status" value="1"/>
</dbReference>
<protein>
    <recommendedName>
        <fullName evidence="6">Tyr recombinase domain-containing protein</fullName>
    </recommendedName>
</protein>
<feature type="coiled-coil region" evidence="5">
    <location>
        <begin position="88"/>
        <end position="121"/>
    </location>
</feature>
<evidence type="ECO:0000259" key="6">
    <source>
        <dbReference type="PROSITE" id="PS51898"/>
    </source>
</evidence>
<evidence type="ECO:0000256" key="1">
    <source>
        <dbReference type="ARBA" id="ARBA00008857"/>
    </source>
</evidence>
<evidence type="ECO:0000256" key="3">
    <source>
        <dbReference type="ARBA" id="ARBA00023125"/>
    </source>
</evidence>
<evidence type="ECO:0000256" key="2">
    <source>
        <dbReference type="ARBA" id="ARBA00022908"/>
    </source>
</evidence>
<dbReference type="InterPro" id="IPR013762">
    <property type="entry name" value="Integrase-like_cat_sf"/>
</dbReference>
<dbReference type="Gene3D" id="1.10.150.130">
    <property type="match status" value="1"/>
</dbReference>
<evidence type="ECO:0000256" key="5">
    <source>
        <dbReference type="SAM" id="Coils"/>
    </source>
</evidence>
<dbReference type="InterPro" id="IPR010998">
    <property type="entry name" value="Integrase_recombinase_N"/>
</dbReference>
<dbReference type="PANTHER" id="PTHR30629">
    <property type="entry name" value="PROPHAGE INTEGRASE"/>
    <property type="match status" value="1"/>
</dbReference>
<reference evidence="7 8" key="1">
    <citation type="journal article" date="2024" name="Int. J. Syst. Evol. Microbiol.">
        <title>Lacrimispora brassicae sp. nov. isolated from fermented cabbage, and proposal of Clostridium indicum Gundawar et al. 2019 and Clostridium methoxybenzovorans Mechichi et al. 1999 as heterotypic synonyms of Lacrimispora amygdalina (Parshina et al. 2003) Haas and Blanchard 2020 and Lacrimispora indolis (McClung and McCoy 1957) Haas and Blanchard 2020, respectively.</title>
        <authorList>
            <person name="Kobayashi H."/>
            <person name="Tanizawa Y."/>
            <person name="Sakamoto M."/>
            <person name="Ohkuma M."/>
            <person name="Tohno M."/>
        </authorList>
    </citation>
    <scope>NUCLEOTIDE SEQUENCE [LARGE SCALE GENOMIC DNA]</scope>
    <source>
        <strain evidence="7 8">DSM 12857</strain>
    </source>
</reference>
<dbReference type="InterPro" id="IPR002104">
    <property type="entry name" value="Integrase_catalytic"/>
</dbReference>
<dbReference type="Gene3D" id="1.10.443.10">
    <property type="entry name" value="Intergrase catalytic core"/>
    <property type="match status" value="1"/>
</dbReference>
<dbReference type="Proteomes" id="UP001419084">
    <property type="component" value="Unassembled WGS sequence"/>
</dbReference>
<dbReference type="SUPFAM" id="SSF56349">
    <property type="entry name" value="DNA breaking-rejoining enzymes"/>
    <property type="match status" value="1"/>
</dbReference>
<evidence type="ECO:0000256" key="4">
    <source>
        <dbReference type="ARBA" id="ARBA00023172"/>
    </source>
</evidence>
<dbReference type="InterPro" id="IPR011010">
    <property type="entry name" value="DNA_brk_join_enz"/>
</dbReference>
<comment type="caution">
    <text evidence="7">The sequence shown here is derived from an EMBL/GenBank/DDBJ whole genome shotgun (WGS) entry which is preliminary data.</text>
</comment>
<keyword evidence="5" id="KW-0175">Coiled coil</keyword>
<keyword evidence="2" id="KW-0229">DNA integration</keyword>
<evidence type="ECO:0000313" key="7">
    <source>
        <dbReference type="EMBL" id="GLB29158.1"/>
    </source>
</evidence>
<comment type="similarity">
    <text evidence="1">Belongs to the 'phage' integrase family.</text>
</comment>
<keyword evidence="8" id="KW-1185">Reference proteome</keyword>